<gene>
    <name evidence="2" type="ORF">ODALV1_LOCUS1812</name>
</gene>
<dbReference type="Gene3D" id="3.40.50.1010">
    <property type="entry name" value="5'-nuclease"/>
    <property type="match status" value="1"/>
</dbReference>
<dbReference type="Proteomes" id="UP001642540">
    <property type="component" value="Unassembled WGS sequence"/>
</dbReference>
<reference evidence="2 3" key="1">
    <citation type="submission" date="2024-08" db="EMBL/GenBank/DDBJ databases">
        <authorList>
            <person name="Cucini C."/>
            <person name="Frati F."/>
        </authorList>
    </citation>
    <scope>NUCLEOTIDE SEQUENCE [LARGE SCALE GENOMIC DNA]</scope>
</reference>
<evidence type="ECO:0000313" key="3">
    <source>
        <dbReference type="Proteomes" id="UP001642540"/>
    </source>
</evidence>
<comment type="similarity">
    <text evidence="1">Belongs to the asteroid family.</text>
</comment>
<accession>A0ABP1PNC3</accession>
<name>A0ABP1PNC3_9HEXA</name>
<dbReference type="SUPFAM" id="SSF88723">
    <property type="entry name" value="PIN domain-like"/>
    <property type="match status" value="1"/>
</dbReference>
<evidence type="ECO:0000256" key="1">
    <source>
        <dbReference type="ARBA" id="ARBA00007398"/>
    </source>
</evidence>
<proteinExistence type="inferred from homology"/>
<evidence type="ECO:0000313" key="2">
    <source>
        <dbReference type="EMBL" id="CAL8071637.1"/>
    </source>
</evidence>
<dbReference type="PANTHER" id="PTHR15665">
    <property type="entry name" value="ASTEROID PROTEIN"/>
    <property type="match status" value="1"/>
</dbReference>
<dbReference type="EMBL" id="CAXLJM020000006">
    <property type="protein sequence ID" value="CAL8071637.1"/>
    <property type="molecule type" value="Genomic_DNA"/>
</dbReference>
<organism evidence="2 3">
    <name type="scientific">Orchesella dallaii</name>
    <dbReference type="NCBI Taxonomy" id="48710"/>
    <lineage>
        <taxon>Eukaryota</taxon>
        <taxon>Metazoa</taxon>
        <taxon>Ecdysozoa</taxon>
        <taxon>Arthropoda</taxon>
        <taxon>Hexapoda</taxon>
        <taxon>Collembola</taxon>
        <taxon>Entomobryomorpha</taxon>
        <taxon>Entomobryoidea</taxon>
        <taxon>Orchesellidae</taxon>
        <taxon>Orchesellinae</taxon>
        <taxon>Orchesella</taxon>
    </lineage>
</organism>
<protein>
    <submittedName>
        <fullName evidence="2">Uncharacterized protein</fullName>
    </submittedName>
</protein>
<comment type="caution">
    <text evidence="2">The sequence shown here is derived from an EMBL/GenBank/DDBJ whole genome shotgun (WGS) entry which is preliminary data.</text>
</comment>
<dbReference type="InterPro" id="IPR029060">
    <property type="entry name" value="PIN-like_dom_sf"/>
</dbReference>
<sequence length="781" mass="89882">MTTLRDLAAFTYQLSINKYNKRVVLRNRPVVIDGSDLMDYLYVRTQENASIEVRARDPKRENPKASTKKGLPNPYWFGGDWKTYALRVRSFFENLKKCEITPIVIMDGGLSRNEREKEDAKLLAHCVNLQAYHGKPDRPVFLKTVFLEVMVELNIHCFQTVMSSEYTIAFVAKLLGNCFILSSKSDFLLFINNVTIRFHSLKFAKVVSRETVTDQNAGTTNVGSKWALVAEYKVIHQLCDQEFCLKDRKLLPLAAVILENDYICSTIAFKALSTSSHQVDTPSNRLANLMKWLRSKPSLEDGITCLMSLLSEPKRLRSTWIINKIIKMYEGLNGESGVWLAIQKKLDTSAWTNAVAMDLVFSRIPGEDTVAKPPNAKLHCPKDWLPFEPRVLDVCDFEELREANRNARAGTHSLMEEKFRQHTDSLEFKLYLKSLPQWFIDGHTNCEFQPYLLNIVKNRRMTLNAQVERWESENCHNISHRIIRTTATILLHEDCQFRVTCRKNQGISSKKLHLLSPTELDDIGGHLPTMYFKGFFINNQFKEELKKIITINSDTESNNVSKPKNLAIIEEVLFGANLAARIYVQAWPEACRIWIACLIYYVDCGNGNIEKREVMSVALSILFCIIKFPLVNPGRLSFKRFTTEQMNYSPLARYQRAMKEAPEKLNIVREFYHKHERFFGVTGAGAPLIEPYDLKIFHAMSEYQCMVFHTNTLNSLLDKPYKPPNVRYTLNNFLMCNLAHVFLPDLLPTGPTVEQICGKLFDTCKVQELLPIVQEFFSYCT</sequence>
<dbReference type="InterPro" id="IPR026832">
    <property type="entry name" value="Asteroid"/>
</dbReference>
<keyword evidence="3" id="KW-1185">Reference proteome</keyword>
<dbReference type="PANTHER" id="PTHR15665:SF1">
    <property type="entry name" value="PROTEIN ASTEROID HOMOLOG 1"/>
    <property type="match status" value="1"/>
</dbReference>